<gene>
    <name evidence="2" type="ORF">BRAPAZ1V2_A09P04150.2</name>
</gene>
<organism evidence="2 3">
    <name type="scientific">Brassica campestris</name>
    <name type="common">Field mustard</name>
    <dbReference type="NCBI Taxonomy" id="3711"/>
    <lineage>
        <taxon>Eukaryota</taxon>
        <taxon>Viridiplantae</taxon>
        <taxon>Streptophyta</taxon>
        <taxon>Embryophyta</taxon>
        <taxon>Tracheophyta</taxon>
        <taxon>Spermatophyta</taxon>
        <taxon>Magnoliopsida</taxon>
        <taxon>eudicotyledons</taxon>
        <taxon>Gunneridae</taxon>
        <taxon>Pentapetalae</taxon>
        <taxon>rosids</taxon>
        <taxon>malvids</taxon>
        <taxon>Brassicales</taxon>
        <taxon>Brassicaceae</taxon>
        <taxon>Brassiceae</taxon>
        <taxon>Brassica</taxon>
    </lineage>
</organism>
<evidence type="ECO:0000313" key="2">
    <source>
        <dbReference type="EMBL" id="CAG7859948.1"/>
    </source>
</evidence>
<proteinExistence type="predicted"/>
<feature type="region of interest" description="Disordered" evidence="1">
    <location>
        <begin position="1"/>
        <end position="33"/>
    </location>
</feature>
<evidence type="ECO:0000256" key="1">
    <source>
        <dbReference type="SAM" id="MobiDB-lite"/>
    </source>
</evidence>
<dbReference type="Proteomes" id="UP000694005">
    <property type="component" value="Chromosome A09"/>
</dbReference>
<protein>
    <submittedName>
        <fullName evidence="2">Uncharacterized protein</fullName>
    </submittedName>
</protein>
<reference evidence="2 3" key="1">
    <citation type="submission" date="2021-07" db="EMBL/GenBank/DDBJ databases">
        <authorList>
            <consortium name="Genoscope - CEA"/>
            <person name="William W."/>
        </authorList>
    </citation>
    <scope>NUCLEOTIDE SEQUENCE [LARGE SCALE GENOMIC DNA]</scope>
</reference>
<accession>A0A8D9FW99</accession>
<feature type="compositionally biased region" description="Polar residues" evidence="1">
    <location>
        <begin position="16"/>
        <end position="33"/>
    </location>
</feature>
<feature type="compositionally biased region" description="Acidic residues" evidence="1">
    <location>
        <begin position="1"/>
        <end position="11"/>
    </location>
</feature>
<dbReference type="EMBL" id="LS974625">
    <property type="protein sequence ID" value="CAG7859948.1"/>
    <property type="molecule type" value="Genomic_DNA"/>
</dbReference>
<dbReference type="Gramene" id="A09p04150.2_BraZ1">
    <property type="protein sequence ID" value="A09p04150.2_BraZ1.CDS"/>
    <property type="gene ID" value="A09g04150.2_BraZ1"/>
</dbReference>
<sequence length="33" mass="3717">MNAFDEDLDEDGPPRSLNQPAWTIGITQKITEN</sequence>
<evidence type="ECO:0000313" key="3">
    <source>
        <dbReference type="Proteomes" id="UP000694005"/>
    </source>
</evidence>
<name>A0A8D9FW99_BRACM</name>
<dbReference type="AlphaFoldDB" id="A0A8D9FW99"/>